<dbReference type="AlphaFoldDB" id="G1WL93"/>
<evidence type="ECO:0000256" key="1">
    <source>
        <dbReference type="ARBA" id="ARBA00023125"/>
    </source>
</evidence>
<keyword evidence="2" id="KW-1133">Transmembrane helix</keyword>
<dbReference type="InterPro" id="IPR001387">
    <property type="entry name" value="Cro/C1-type_HTH"/>
</dbReference>
<dbReference type="PATRIC" id="fig|742742.3.peg.2081"/>
<evidence type="ECO:0000313" key="4">
    <source>
        <dbReference type="EMBL" id="EGX68416.1"/>
    </source>
</evidence>
<accession>G1WL93</accession>
<evidence type="ECO:0000256" key="2">
    <source>
        <dbReference type="SAM" id="Phobius"/>
    </source>
</evidence>
<gene>
    <name evidence="4" type="ORF">HMPREF9452_02106</name>
</gene>
<dbReference type="GO" id="GO:0003677">
    <property type="term" value="F:DNA binding"/>
    <property type="evidence" value="ECO:0007669"/>
    <property type="project" value="UniProtKB-KW"/>
</dbReference>
<dbReference type="eggNOG" id="COG1476">
    <property type="taxonomic scope" value="Bacteria"/>
</dbReference>
<evidence type="ECO:0000259" key="3">
    <source>
        <dbReference type="PROSITE" id="PS50943"/>
    </source>
</evidence>
<dbReference type="SMART" id="SM00530">
    <property type="entry name" value="HTH_XRE"/>
    <property type="match status" value="1"/>
</dbReference>
<comment type="caution">
    <text evidence="4">The sequence shown here is derived from an EMBL/GenBank/DDBJ whole genome shotgun (WGS) entry which is preliminary data.</text>
</comment>
<reference evidence="4 5" key="1">
    <citation type="submission" date="2011-06" db="EMBL/GenBank/DDBJ databases">
        <title>The Genome Sequence of Collinsella tanakaei YIT 12063.</title>
        <authorList>
            <consortium name="The Broad Institute Genome Sequencing Platform"/>
            <person name="Earl A."/>
            <person name="Ward D."/>
            <person name="Feldgarden M."/>
            <person name="Gevers D."/>
            <person name="Morotomi M."/>
            <person name="Young S.K."/>
            <person name="Zeng Q."/>
            <person name="Gargeya S."/>
            <person name="Fitzgerald M."/>
            <person name="Haas B."/>
            <person name="Abouelleil A."/>
            <person name="Alvarado L."/>
            <person name="Arachchi H.M."/>
            <person name="Berlin A."/>
            <person name="Brown A."/>
            <person name="Chapman S.B."/>
            <person name="Chen Z."/>
            <person name="Dunbar C."/>
            <person name="Freedman E."/>
            <person name="Gearin G."/>
            <person name="Gellesch M."/>
            <person name="Goldberg J."/>
            <person name="Griggs A."/>
            <person name="Gujja S."/>
            <person name="Heiman D."/>
            <person name="Howarth C."/>
            <person name="Larson L."/>
            <person name="Lui A."/>
            <person name="MacDonald P.J.P."/>
            <person name="Mehta T."/>
            <person name="Montmayeur A."/>
            <person name="Murphy C."/>
            <person name="Neiman D."/>
            <person name="Pearson M."/>
            <person name="Priest M."/>
            <person name="Roberts A."/>
            <person name="Saif S."/>
            <person name="Shea T."/>
            <person name="Shenoy N."/>
            <person name="Sisk P."/>
            <person name="Stolte C."/>
            <person name="Sykes S."/>
            <person name="Wortman J."/>
            <person name="Nusbaum C."/>
            <person name="Birren B."/>
        </authorList>
    </citation>
    <scope>NUCLEOTIDE SEQUENCE [LARGE SCALE GENOMIC DNA]</scope>
    <source>
        <strain evidence="4 5">YIT 12063</strain>
    </source>
</reference>
<evidence type="ECO:0000313" key="5">
    <source>
        <dbReference type="Proteomes" id="UP000004830"/>
    </source>
</evidence>
<keyword evidence="1" id="KW-0238">DNA-binding</keyword>
<dbReference type="SUPFAM" id="SSF47413">
    <property type="entry name" value="lambda repressor-like DNA-binding domains"/>
    <property type="match status" value="1"/>
</dbReference>
<dbReference type="PANTHER" id="PTHR46558">
    <property type="entry name" value="TRACRIPTIONAL REGULATORY PROTEIN-RELATED-RELATED"/>
    <property type="match status" value="1"/>
</dbReference>
<organism evidence="4 5">
    <name type="scientific">Collinsella tanakaei YIT 12063</name>
    <dbReference type="NCBI Taxonomy" id="742742"/>
    <lineage>
        <taxon>Bacteria</taxon>
        <taxon>Bacillati</taxon>
        <taxon>Actinomycetota</taxon>
        <taxon>Coriobacteriia</taxon>
        <taxon>Coriobacteriales</taxon>
        <taxon>Coriobacteriaceae</taxon>
        <taxon>Collinsella</taxon>
    </lineage>
</organism>
<proteinExistence type="predicted"/>
<dbReference type="OrthoDB" id="9805856at2"/>
<dbReference type="RefSeq" id="WP_009142129.1">
    <property type="nucleotide sequence ID" value="NZ_JH126475.1"/>
</dbReference>
<dbReference type="PROSITE" id="PS50943">
    <property type="entry name" value="HTH_CROC1"/>
    <property type="match status" value="1"/>
</dbReference>
<keyword evidence="5" id="KW-1185">Reference proteome</keyword>
<dbReference type="CDD" id="cd00093">
    <property type="entry name" value="HTH_XRE"/>
    <property type="match status" value="1"/>
</dbReference>
<name>G1WL93_9ACTN</name>
<dbReference type="STRING" id="742742.HMPREF9452_02106"/>
<dbReference type="PANTHER" id="PTHR46558:SF15">
    <property type="entry name" value="HELIX-TURN-HELIX DOMAIN PROTEIN"/>
    <property type="match status" value="1"/>
</dbReference>
<feature type="transmembrane region" description="Helical" evidence="2">
    <location>
        <begin position="84"/>
        <end position="105"/>
    </location>
</feature>
<dbReference type="EMBL" id="ADLS01000033">
    <property type="protein sequence ID" value="EGX68416.1"/>
    <property type="molecule type" value="Genomic_DNA"/>
</dbReference>
<keyword evidence="2" id="KW-0472">Membrane</keyword>
<feature type="domain" description="HTH cro/C1-type" evidence="3">
    <location>
        <begin position="7"/>
        <end position="61"/>
    </location>
</feature>
<feature type="transmembrane region" description="Helical" evidence="2">
    <location>
        <begin position="111"/>
        <end position="130"/>
    </location>
</feature>
<dbReference type="GeneID" id="62759940"/>
<protein>
    <recommendedName>
        <fullName evidence="3">HTH cro/C1-type domain-containing protein</fullName>
    </recommendedName>
</protein>
<dbReference type="Proteomes" id="UP000004830">
    <property type="component" value="Unassembled WGS sequence"/>
</dbReference>
<dbReference type="Gene3D" id="1.10.260.40">
    <property type="entry name" value="lambda repressor-like DNA-binding domains"/>
    <property type="match status" value="1"/>
</dbReference>
<dbReference type="Pfam" id="PF01381">
    <property type="entry name" value="HTH_3"/>
    <property type="match status" value="1"/>
</dbReference>
<keyword evidence="2" id="KW-0812">Transmembrane</keyword>
<dbReference type="InterPro" id="IPR010982">
    <property type="entry name" value="Lambda_DNA-bd_dom_sf"/>
</dbReference>
<dbReference type="HOGENOM" id="CLU_1319107_0_0_11"/>
<feature type="transmembrane region" description="Helical" evidence="2">
    <location>
        <begin position="179"/>
        <end position="202"/>
    </location>
</feature>
<sequence length="208" mass="21989">MNVGERIRENRARMGLSQEELAQRALVSRPTLSHWETGRTLPDAQSLLILSQIFGVAIDDLVLGDADEMRNMVQAEARASHGRTILLAAVTAASACALITVGLTARPMVGSVAQLCLGAICATVFIVLTMRGLGRATAAQSAAGVLRALDKENRRSVDPLDECLADQIARDGVKDPHNALVLSLATAVAIACILAWIATLLAPNLFIA</sequence>